<proteinExistence type="inferred from homology"/>
<evidence type="ECO:0000256" key="2">
    <source>
        <dbReference type="SAM" id="Coils"/>
    </source>
</evidence>
<dbReference type="GO" id="GO:0030234">
    <property type="term" value="F:enzyme regulator activity"/>
    <property type="evidence" value="ECO:0007669"/>
    <property type="project" value="EnsemblFungi"/>
</dbReference>
<dbReference type="GO" id="GO:0031011">
    <property type="term" value="C:Ino80 complex"/>
    <property type="evidence" value="ECO:0007669"/>
    <property type="project" value="EnsemblFungi"/>
</dbReference>
<feature type="region of interest" description="Disordered" evidence="3">
    <location>
        <begin position="292"/>
        <end position="313"/>
    </location>
</feature>
<dbReference type="VEuPathDB" id="FungiDB:C7M61_001959"/>
<dbReference type="Gene3D" id="3.90.640.10">
    <property type="entry name" value="Actin, Chain A, domain 4"/>
    <property type="match status" value="2"/>
</dbReference>
<keyword evidence="2" id="KW-0175">Coiled coil</keyword>
<evidence type="ECO:0008006" key="6">
    <source>
        <dbReference type="Google" id="ProtNLM"/>
    </source>
</evidence>
<accession>A0A2P7YTS9</accession>
<sequence>MTVTPEEDLPPQPLHYLREPQAANLFEPFYRSYSPEVPIAIDFGASNVRAGLVNSPDPNNVFPTLVSKYKDKRLGLNLTLVGNDIFREVNNHSGIRTNAKSPYDGAHITNWDIVENIVDYSLEHLGVQSLTGTLQNPVVLSEPVACPLSQRKSMYELIFETYHAPKVALGIDSLFSYHANSLNPNGLVISVGSELTHVIPMLQGKGVLLQCKRIDWGGNLALLFLQRLLALKYPYFPTRLSNHHTNHILFDHAYVLKDYPKELSNYLDMDVLEQKDVVIQVPVEVAVDKSKKSEEELAKQAERRREQGRRLQEQARKKRLEKLIQKEQEFEYYSQLKDTLSLLSKSEADRRSQSEDFKDFNEFNKYVDNLEKSLRKARSQDVDDGTEDDVPNPEEAWPLVLIPDENLSEEQIKDKRRQKLLKANYDARMRAKEEKKREEEEKAQFEKEQEEWRERDLDGWCTSKRLELAQLIAGYKKRIKLQEAMKDRKSMAAQQRMKNIADLANDSAANGRKRRKNVASATIDNDPNDTFGANDDDWNAYRDISNANLEEEQEEATTAISALEEELMKHDPNFHYEDTLAASETFDWRNSVLHKFIHGPRQSLTLAMQAEGHDPQELANHPEIIRRNHQLHINVERIRVPEIYFQPHIAGLDLAGIPEVVQNLLYRNFDGNFGVGGQLRSLVENVFVTGGGSLVPNFTDRLRAEIQSFLPVGTPFNVTHARDPIGDSWRGMQKWAASAESQNSYVSRQEYEEYGAEYIKEHGLGNISLRNF</sequence>
<comment type="similarity">
    <text evidence="1">Belongs to the actin family.</text>
</comment>
<evidence type="ECO:0000256" key="1">
    <source>
        <dbReference type="RuleBase" id="RU000487"/>
    </source>
</evidence>
<dbReference type="GeneID" id="36565349"/>
<evidence type="ECO:0000313" key="4">
    <source>
        <dbReference type="EMBL" id="PSK39349.1"/>
    </source>
</evidence>
<dbReference type="AlphaFoldDB" id="A0A2P7YTS9"/>
<reference evidence="4 5" key="1">
    <citation type="submission" date="2018-03" db="EMBL/GenBank/DDBJ databases">
        <title>Candida pseudohaemulonii genome assembly and annotation.</title>
        <authorList>
            <person name="Munoz J.F."/>
            <person name="Gade L.G."/>
            <person name="Chow N.A."/>
            <person name="Litvintseva A.P."/>
            <person name="Loparev V.N."/>
            <person name="Cuomo C.A."/>
        </authorList>
    </citation>
    <scope>NUCLEOTIDE SEQUENCE [LARGE SCALE GENOMIC DNA]</scope>
    <source>
        <strain evidence="4 5">B12108</strain>
    </source>
</reference>
<evidence type="ECO:0000256" key="3">
    <source>
        <dbReference type="SAM" id="MobiDB-lite"/>
    </source>
</evidence>
<dbReference type="STRING" id="418784.A0A2P7YTS9"/>
<protein>
    <recommendedName>
        <fullName evidence="6">Actin-related protein 5</fullName>
    </recommendedName>
</protein>
<dbReference type="GO" id="GO:0006338">
    <property type="term" value="P:chromatin remodeling"/>
    <property type="evidence" value="ECO:0007669"/>
    <property type="project" value="EnsemblFungi"/>
</dbReference>
<dbReference type="InterPro" id="IPR004000">
    <property type="entry name" value="Actin"/>
</dbReference>
<dbReference type="Gene3D" id="3.30.420.40">
    <property type="match status" value="4"/>
</dbReference>
<dbReference type="Proteomes" id="UP000241107">
    <property type="component" value="Unassembled WGS sequence"/>
</dbReference>
<dbReference type="OrthoDB" id="7340501at2759"/>
<dbReference type="SMART" id="SM00268">
    <property type="entry name" value="ACTIN"/>
    <property type="match status" value="1"/>
</dbReference>
<name>A0A2P7YTS9_9ASCO</name>
<feature type="coiled-coil region" evidence="2">
    <location>
        <begin position="421"/>
        <end position="455"/>
    </location>
</feature>
<comment type="caution">
    <text evidence="4">The sequence shown here is derived from an EMBL/GenBank/DDBJ whole genome shotgun (WGS) entry which is preliminary data.</text>
</comment>
<keyword evidence="5" id="KW-1185">Reference proteome</keyword>
<dbReference type="InterPro" id="IPR043129">
    <property type="entry name" value="ATPase_NBD"/>
</dbReference>
<dbReference type="FunFam" id="3.30.420.40:FF:000058">
    <property type="entry name" value="Putative actin-related protein 5"/>
    <property type="match status" value="1"/>
</dbReference>
<gene>
    <name evidence="4" type="ORF">C7M61_001959</name>
</gene>
<organism evidence="4 5">
    <name type="scientific">Candidozyma pseudohaemuli</name>
    <dbReference type="NCBI Taxonomy" id="418784"/>
    <lineage>
        <taxon>Eukaryota</taxon>
        <taxon>Fungi</taxon>
        <taxon>Dikarya</taxon>
        <taxon>Ascomycota</taxon>
        <taxon>Saccharomycotina</taxon>
        <taxon>Pichiomycetes</taxon>
        <taxon>Metschnikowiaceae</taxon>
        <taxon>Candidozyma</taxon>
    </lineage>
</organism>
<dbReference type="EMBL" id="PYFQ01000003">
    <property type="protein sequence ID" value="PSK39349.1"/>
    <property type="molecule type" value="Genomic_DNA"/>
</dbReference>
<dbReference type="Pfam" id="PF00022">
    <property type="entry name" value="Actin"/>
    <property type="match status" value="2"/>
</dbReference>
<evidence type="ECO:0000313" key="5">
    <source>
        <dbReference type="Proteomes" id="UP000241107"/>
    </source>
</evidence>
<dbReference type="RefSeq" id="XP_024714486.1">
    <property type="nucleotide sequence ID" value="XM_024857350.1"/>
</dbReference>
<dbReference type="SUPFAM" id="SSF53067">
    <property type="entry name" value="Actin-like ATPase domain"/>
    <property type="match status" value="2"/>
</dbReference>
<dbReference type="PANTHER" id="PTHR11937">
    <property type="entry name" value="ACTIN"/>
    <property type="match status" value="1"/>
</dbReference>